<evidence type="ECO:0000256" key="2">
    <source>
        <dbReference type="ARBA" id="ARBA00004370"/>
    </source>
</evidence>
<name>A0A1I0AF46_9RHOB</name>
<dbReference type="PROSITE" id="PS00330">
    <property type="entry name" value="HEMOLYSIN_CALCIUM"/>
    <property type="match status" value="10"/>
</dbReference>
<dbReference type="PRINTS" id="PR01488">
    <property type="entry name" value="RTXTOXINA"/>
</dbReference>
<evidence type="ECO:0000256" key="3">
    <source>
        <dbReference type="ARBA" id="ARBA00004613"/>
    </source>
</evidence>
<gene>
    <name evidence="11" type="ORF">SAMN04489858_102206</name>
</gene>
<dbReference type="InterPro" id="IPR003995">
    <property type="entry name" value="RTX_toxin_determinant-A"/>
</dbReference>
<evidence type="ECO:0000256" key="8">
    <source>
        <dbReference type="ARBA" id="ARBA00023136"/>
    </source>
</evidence>
<evidence type="ECO:0000256" key="4">
    <source>
        <dbReference type="ARBA" id="ARBA00022525"/>
    </source>
</evidence>
<keyword evidence="5" id="KW-0800">Toxin</keyword>
<dbReference type="PANTHER" id="PTHR38340">
    <property type="entry name" value="S-LAYER PROTEIN"/>
    <property type="match status" value="1"/>
</dbReference>
<dbReference type="PANTHER" id="PTHR38340:SF1">
    <property type="entry name" value="S-LAYER PROTEIN"/>
    <property type="match status" value="1"/>
</dbReference>
<dbReference type="SUPFAM" id="SSF51120">
    <property type="entry name" value="beta-Roll"/>
    <property type="match status" value="5"/>
</dbReference>
<evidence type="ECO:0000256" key="6">
    <source>
        <dbReference type="ARBA" id="ARBA00022737"/>
    </source>
</evidence>
<evidence type="ECO:0000313" key="12">
    <source>
        <dbReference type="Proteomes" id="UP000199180"/>
    </source>
</evidence>
<dbReference type="AlphaFoldDB" id="A0A1I0AF46"/>
<organism evidence="11 12">
    <name type="scientific">Paracoccus homiensis</name>
    <dbReference type="NCBI Taxonomy" id="364199"/>
    <lineage>
        <taxon>Bacteria</taxon>
        <taxon>Pseudomonadati</taxon>
        <taxon>Pseudomonadota</taxon>
        <taxon>Alphaproteobacteria</taxon>
        <taxon>Rhodobacterales</taxon>
        <taxon>Paracoccaceae</taxon>
        <taxon>Paracoccus</taxon>
    </lineage>
</organism>
<evidence type="ECO:0000256" key="5">
    <source>
        <dbReference type="ARBA" id="ARBA00022656"/>
    </source>
</evidence>
<evidence type="ECO:0000256" key="7">
    <source>
        <dbReference type="ARBA" id="ARBA00023026"/>
    </source>
</evidence>
<feature type="region of interest" description="Disordered" evidence="9">
    <location>
        <begin position="654"/>
        <end position="676"/>
    </location>
</feature>
<dbReference type="EMBL" id="FOHO01000002">
    <property type="protein sequence ID" value="SES92440.1"/>
    <property type="molecule type" value="Genomic_DNA"/>
</dbReference>
<keyword evidence="6" id="KW-0677">Repeat</keyword>
<keyword evidence="4" id="KW-0964">Secreted</keyword>
<dbReference type="GO" id="GO:0005509">
    <property type="term" value="F:calcium ion binding"/>
    <property type="evidence" value="ECO:0007669"/>
    <property type="project" value="InterPro"/>
</dbReference>
<comment type="cofactor">
    <cofactor evidence="1">
        <name>Ca(2+)</name>
        <dbReference type="ChEBI" id="CHEBI:29108"/>
    </cofactor>
</comment>
<sequence length="1088" mass="113780">MLTYRHVVTYGATDQIWLSALSDLQIASVGGQDLLIAANLYYGKGITSYRFGSADIPLIAVDQQAYLAGFGYLGAPRLTMITVNGQSHVSLTHLGGAEGLGLSLDSGGDLGGFAGLVDDLGAKLTALGQFQLGASSYLFSATKGSLGFVVDKLQGDGSLTRITQVQIPDSGYLAGSSIDRMVELASGGQKFLIAVSSLGDFVSTHPILAGGQIGTGTLHSGLLGAGYAVPTQVAVLETGGRSFVVLGASASSSLTVFHLMPDGRLQNTDHVIDELTTRFQSITALDAVTVAGRAYIFAGGVDGGISVFTLQPDGRLLHLDTIVDTNAMTLSRIADIEAKVIGGKIALFVASSSEVGITQLSFDPGNVGTTGLAPIGAPTGSAADDLLLAQSGTYWMHGGDGDDILIATSDSIAMFGGAGADVFVPANFEGRVAIKDYEVGKDRLDLSQLDMIRSIWQLTFVPQSYGIKIYYHKAVIDIFTSDGRSLTKDDFSNALFPITHYDLPEVDPTTIGDDDLPSTQGKFLFGGDGDDTLMGGGGSDSITAGAGNDMISAMGGDDTVRGEEGDDRIRGQDGDDWLYGEAGMDSLFGDEGNDRLYGGDGVDQLWGDDGNDRLYGEAGDDRLWGGRGNDSLWGGQGRDLLYGEDGADRLFGSDGNDTLHGGNGNDYLDGGPGDDTLFGNSGNDQLIDYHGTNRLYGGFGHDTIRSGAGADHIDGGGGDDRIYGGGGSDRIIGGDGNDHIWGQGGNDRIEDYSGNNRIYGNGGHDRLFTGAGHDLINAGWGNDYVAAGSGNDRLFGNAGHDTLNGNQGNDQLSDLSGNNRLFGGFGHDTLKSGTGKDLLRGGPGHDRLYAGAAADSLYGEDGNDFLWGEAGDDRLFGGNGNDRLYGGGGRDRLSGNLGNDLLVDYNHDNWFDGGWGADTIKAGGGRDTLLGNLGNDRLFSGGGADRLAGGGGHDRLYGGNGNDTLWGNLGDDLLQGGGGADLLIGGGGNDTLHGGAGRDVFRFQQQSDSRRYDADLILDFTPGQDLIDLTALDLTFRGRNGFSGADQLRWQYVGQETRIFIELDNDGAAEMMIRLNERLHLDGEDFLL</sequence>
<proteinExistence type="predicted"/>
<accession>A0A1I0AF46</accession>
<dbReference type="Gene3D" id="2.150.10.10">
    <property type="entry name" value="Serralysin-like metalloprotease, C-terminal"/>
    <property type="match status" value="9"/>
</dbReference>
<keyword evidence="12" id="KW-1185">Reference proteome</keyword>
<dbReference type="Pfam" id="PF08548">
    <property type="entry name" value="Peptidase_M10_C"/>
    <property type="match status" value="1"/>
</dbReference>
<dbReference type="InterPro" id="IPR013858">
    <property type="entry name" value="Peptidase_M10B_C"/>
</dbReference>
<dbReference type="Pfam" id="PF00353">
    <property type="entry name" value="HemolysinCabind"/>
    <property type="match status" value="9"/>
</dbReference>
<protein>
    <submittedName>
        <fullName evidence="11">Ca2+-binding protein, RTX toxin-related</fullName>
    </submittedName>
</protein>
<dbReference type="GO" id="GO:0090729">
    <property type="term" value="F:toxin activity"/>
    <property type="evidence" value="ECO:0007669"/>
    <property type="project" value="UniProtKB-KW"/>
</dbReference>
<dbReference type="InterPro" id="IPR050557">
    <property type="entry name" value="RTX_toxin/Mannuronan_C5-epim"/>
</dbReference>
<feature type="domain" description="Peptidase M10 serralysin C-terminal" evidence="10">
    <location>
        <begin position="984"/>
        <end position="1077"/>
    </location>
</feature>
<dbReference type="Proteomes" id="UP000199180">
    <property type="component" value="Unassembled WGS sequence"/>
</dbReference>
<dbReference type="OrthoDB" id="9342475at2"/>
<dbReference type="STRING" id="364199.SAMN04489858_102206"/>
<dbReference type="PRINTS" id="PR00313">
    <property type="entry name" value="CABNDNGRPT"/>
</dbReference>
<dbReference type="InterPro" id="IPR018511">
    <property type="entry name" value="Hemolysin-typ_Ca-bd_CS"/>
</dbReference>
<keyword evidence="8" id="KW-0472">Membrane</keyword>
<evidence type="ECO:0000259" key="10">
    <source>
        <dbReference type="Pfam" id="PF08548"/>
    </source>
</evidence>
<comment type="subcellular location">
    <subcellularLocation>
        <location evidence="2">Membrane</location>
    </subcellularLocation>
    <subcellularLocation>
        <location evidence="3">Secreted</location>
    </subcellularLocation>
</comment>
<dbReference type="InterPro" id="IPR001343">
    <property type="entry name" value="Hemolysn_Ca-bd"/>
</dbReference>
<reference evidence="11 12" key="1">
    <citation type="submission" date="2016-10" db="EMBL/GenBank/DDBJ databases">
        <authorList>
            <person name="de Groot N.N."/>
        </authorList>
    </citation>
    <scope>NUCLEOTIDE SEQUENCE [LARGE SCALE GENOMIC DNA]</scope>
    <source>
        <strain evidence="11 12">DSM 17862</strain>
    </source>
</reference>
<keyword evidence="7" id="KW-0843">Virulence</keyword>
<feature type="compositionally biased region" description="Basic and acidic residues" evidence="9">
    <location>
        <begin position="711"/>
        <end position="722"/>
    </location>
</feature>
<feature type="region of interest" description="Disordered" evidence="9">
    <location>
        <begin position="708"/>
        <end position="728"/>
    </location>
</feature>
<dbReference type="RefSeq" id="WP_090732487.1">
    <property type="nucleotide sequence ID" value="NZ_FOHO01000002.1"/>
</dbReference>
<dbReference type="GO" id="GO:0005615">
    <property type="term" value="C:extracellular space"/>
    <property type="evidence" value="ECO:0007669"/>
    <property type="project" value="InterPro"/>
</dbReference>
<evidence type="ECO:0000256" key="1">
    <source>
        <dbReference type="ARBA" id="ARBA00001913"/>
    </source>
</evidence>
<evidence type="ECO:0000313" key="11">
    <source>
        <dbReference type="EMBL" id="SES92440.1"/>
    </source>
</evidence>
<dbReference type="InterPro" id="IPR011049">
    <property type="entry name" value="Serralysin-like_metalloprot_C"/>
</dbReference>
<dbReference type="GO" id="GO:0016020">
    <property type="term" value="C:membrane"/>
    <property type="evidence" value="ECO:0007669"/>
    <property type="project" value="UniProtKB-SubCell"/>
</dbReference>
<evidence type="ECO:0000256" key="9">
    <source>
        <dbReference type="SAM" id="MobiDB-lite"/>
    </source>
</evidence>